<proteinExistence type="predicted"/>
<dbReference type="EMBL" id="CM031840">
    <property type="protein sequence ID" value="KAG6673315.1"/>
    <property type="molecule type" value="Genomic_DNA"/>
</dbReference>
<name>A0A922D9H3_CARIL</name>
<dbReference type="Proteomes" id="UP000811246">
    <property type="component" value="Chromosome 16"/>
</dbReference>
<evidence type="ECO:0000313" key="1">
    <source>
        <dbReference type="EMBL" id="KAG6673315.1"/>
    </source>
</evidence>
<protein>
    <submittedName>
        <fullName evidence="1">Uncharacterized protein</fullName>
    </submittedName>
</protein>
<reference evidence="1" key="1">
    <citation type="submission" date="2021-01" db="EMBL/GenBank/DDBJ databases">
        <authorList>
            <person name="Lovell J.T."/>
            <person name="Bentley N."/>
            <person name="Bhattarai G."/>
            <person name="Jenkins J.W."/>
            <person name="Sreedasyam A."/>
            <person name="Alarcon Y."/>
            <person name="Bock C."/>
            <person name="Boston L."/>
            <person name="Carlson J."/>
            <person name="Cervantes K."/>
            <person name="Clermont K."/>
            <person name="Krom N."/>
            <person name="Kubenka K."/>
            <person name="Mamidi S."/>
            <person name="Mattison C."/>
            <person name="Monteros M."/>
            <person name="Pisani C."/>
            <person name="Plott C."/>
            <person name="Rajasekar S."/>
            <person name="Rhein H.S."/>
            <person name="Rohla C."/>
            <person name="Song M."/>
            <person name="Hilaire R.S."/>
            <person name="Shu S."/>
            <person name="Wells L."/>
            <person name="Wang X."/>
            <person name="Webber J."/>
            <person name="Heerema R.J."/>
            <person name="Klein P."/>
            <person name="Conner P."/>
            <person name="Grauke L."/>
            <person name="Grimwood J."/>
            <person name="Schmutz J."/>
            <person name="Randall J.J."/>
        </authorList>
    </citation>
    <scope>NUCLEOTIDE SEQUENCE</scope>
    <source>
        <tissue evidence="1">Leaf</tissue>
    </source>
</reference>
<gene>
    <name evidence="1" type="ORF">I3842_16G105100</name>
</gene>
<organism evidence="1 2">
    <name type="scientific">Carya illinoinensis</name>
    <name type="common">Pecan</name>
    <dbReference type="NCBI Taxonomy" id="32201"/>
    <lineage>
        <taxon>Eukaryota</taxon>
        <taxon>Viridiplantae</taxon>
        <taxon>Streptophyta</taxon>
        <taxon>Embryophyta</taxon>
        <taxon>Tracheophyta</taxon>
        <taxon>Spermatophyta</taxon>
        <taxon>Magnoliopsida</taxon>
        <taxon>eudicotyledons</taxon>
        <taxon>Gunneridae</taxon>
        <taxon>Pentapetalae</taxon>
        <taxon>rosids</taxon>
        <taxon>fabids</taxon>
        <taxon>Fagales</taxon>
        <taxon>Juglandaceae</taxon>
        <taxon>Carya</taxon>
    </lineage>
</organism>
<accession>A0A922D9H3</accession>
<comment type="caution">
    <text evidence="1">The sequence shown here is derived from an EMBL/GenBank/DDBJ whole genome shotgun (WGS) entry which is preliminary data.</text>
</comment>
<sequence>MCRFDPLTPRIHQIEPSANPPSIPRLIHRIGSSSSTSSVAVGQLIQCMVYILNIFTERPDFFNLTGIFGNMQKSL</sequence>
<dbReference type="AlphaFoldDB" id="A0A922D9H3"/>
<evidence type="ECO:0000313" key="2">
    <source>
        <dbReference type="Proteomes" id="UP000811246"/>
    </source>
</evidence>